<dbReference type="EMBL" id="SRYM01000019">
    <property type="protein sequence ID" value="TGY58159.1"/>
    <property type="molecule type" value="Genomic_DNA"/>
</dbReference>
<organism evidence="1 2">
    <name type="scientific">Parabacteroides distasonis</name>
    <dbReference type="NCBI Taxonomy" id="823"/>
    <lineage>
        <taxon>Bacteria</taxon>
        <taxon>Pseudomonadati</taxon>
        <taxon>Bacteroidota</taxon>
        <taxon>Bacteroidia</taxon>
        <taxon>Bacteroidales</taxon>
        <taxon>Tannerellaceae</taxon>
        <taxon>Parabacteroides</taxon>
    </lineage>
</organism>
<dbReference type="AlphaFoldDB" id="A0A4S2EPL8"/>
<gene>
    <name evidence="1" type="ORF">E5342_08815</name>
</gene>
<protein>
    <submittedName>
        <fullName evidence="1">Uncharacterized protein</fullName>
    </submittedName>
</protein>
<dbReference type="Proteomes" id="UP000310032">
    <property type="component" value="Unassembled WGS sequence"/>
</dbReference>
<accession>A0A4S2EPL8</accession>
<evidence type="ECO:0000313" key="2">
    <source>
        <dbReference type="Proteomes" id="UP000310032"/>
    </source>
</evidence>
<proteinExistence type="predicted"/>
<sequence length="104" mass="12208">MKRNTWLMLLTFIMFLCCGRQKGDNELLPIVKEWYGKEIKFPDHPVFTLYGKDTVDYSIPQSPYKVLVYVDSSGCVDCELQLQKWQELIKYTNSISDGEIPFLF</sequence>
<reference evidence="1 2" key="1">
    <citation type="submission" date="2019-04" db="EMBL/GenBank/DDBJ databases">
        <title>Microbes associate with the intestines of laboratory mice.</title>
        <authorList>
            <person name="Navarre W."/>
            <person name="Wong E."/>
            <person name="Huang K."/>
            <person name="Tropini C."/>
            <person name="Ng K."/>
            <person name="Yu B."/>
        </authorList>
    </citation>
    <scope>NUCLEOTIDE SEQUENCE [LARGE SCALE GENOMIC DNA]</scope>
    <source>
        <strain evidence="1 2">NM39_I3</strain>
    </source>
</reference>
<name>A0A4S2EPL8_PARDI</name>
<feature type="non-terminal residue" evidence="1">
    <location>
        <position position="104"/>
    </location>
</feature>
<evidence type="ECO:0000313" key="1">
    <source>
        <dbReference type="EMBL" id="TGY58159.1"/>
    </source>
</evidence>
<comment type="caution">
    <text evidence="1">The sequence shown here is derived from an EMBL/GenBank/DDBJ whole genome shotgun (WGS) entry which is preliminary data.</text>
</comment>